<dbReference type="PANTHER" id="PTHR11785:SF353">
    <property type="entry name" value="METHIONINE TRANSPORTER (EUROFUNG)"/>
    <property type="match status" value="1"/>
</dbReference>
<evidence type="ECO:0000256" key="2">
    <source>
        <dbReference type="ARBA" id="ARBA00022692"/>
    </source>
</evidence>
<feature type="transmembrane region" description="Helical" evidence="5">
    <location>
        <begin position="42"/>
        <end position="62"/>
    </location>
</feature>
<name>A0A9P1GZU4_9PEZI</name>
<evidence type="ECO:0000256" key="4">
    <source>
        <dbReference type="ARBA" id="ARBA00023136"/>
    </source>
</evidence>
<dbReference type="GO" id="GO:0015179">
    <property type="term" value="F:L-amino acid transmembrane transporter activity"/>
    <property type="evidence" value="ECO:0007669"/>
    <property type="project" value="TreeGrafter"/>
</dbReference>
<evidence type="ECO:0000256" key="1">
    <source>
        <dbReference type="ARBA" id="ARBA00004141"/>
    </source>
</evidence>
<gene>
    <name evidence="6" type="ORF">PPNO1_LOCUS3113</name>
</gene>
<organism evidence="6 7">
    <name type="scientific">Parascedosporium putredinis</name>
    <dbReference type="NCBI Taxonomy" id="1442378"/>
    <lineage>
        <taxon>Eukaryota</taxon>
        <taxon>Fungi</taxon>
        <taxon>Dikarya</taxon>
        <taxon>Ascomycota</taxon>
        <taxon>Pezizomycotina</taxon>
        <taxon>Sordariomycetes</taxon>
        <taxon>Hypocreomycetidae</taxon>
        <taxon>Microascales</taxon>
        <taxon>Microascaceae</taxon>
        <taxon>Parascedosporium</taxon>
    </lineage>
</organism>
<dbReference type="AlphaFoldDB" id="A0A9P1GZU4"/>
<evidence type="ECO:0000256" key="5">
    <source>
        <dbReference type="SAM" id="Phobius"/>
    </source>
</evidence>
<reference evidence="6" key="1">
    <citation type="submission" date="2022-11" db="EMBL/GenBank/DDBJ databases">
        <authorList>
            <person name="Scott C."/>
            <person name="Bruce N."/>
        </authorList>
    </citation>
    <scope>NUCLEOTIDE SEQUENCE</scope>
</reference>
<keyword evidence="3 5" id="KW-1133">Transmembrane helix</keyword>
<feature type="transmembrane region" description="Helical" evidence="5">
    <location>
        <begin position="157"/>
        <end position="177"/>
    </location>
</feature>
<evidence type="ECO:0000313" key="6">
    <source>
        <dbReference type="EMBL" id="CAI4213367.1"/>
    </source>
</evidence>
<dbReference type="Proteomes" id="UP000838763">
    <property type="component" value="Unassembled WGS sequence"/>
</dbReference>
<comment type="caution">
    <text evidence="6">The sequence shown here is derived from an EMBL/GenBank/DDBJ whole genome shotgun (WGS) entry which is preliminary data.</text>
</comment>
<dbReference type="Pfam" id="PF13520">
    <property type="entry name" value="AA_permease_2"/>
    <property type="match status" value="1"/>
</dbReference>
<dbReference type="OrthoDB" id="5982228at2759"/>
<protein>
    <submittedName>
        <fullName evidence="6">Uncharacterized protein</fullName>
    </submittedName>
</protein>
<dbReference type="EMBL" id="CALLCH030000008">
    <property type="protein sequence ID" value="CAI4213367.1"/>
    <property type="molecule type" value="Genomic_DNA"/>
</dbReference>
<dbReference type="InterPro" id="IPR050598">
    <property type="entry name" value="AminoAcid_Transporter"/>
</dbReference>
<dbReference type="PANTHER" id="PTHR11785">
    <property type="entry name" value="AMINO ACID TRANSPORTER"/>
    <property type="match status" value="1"/>
</dbReference>
<comment type="subcellular location">
    <subcellularLocation>
        <location evidence="1">Membrane</location>
        <topology evidence="1">Multi-pass membrane protein</topology>
    </subcellularLocation>
</comment>
<sequence>MAVNVCYMVVVPKENQISDNVAQQFFQRTFGVLGDDDTGERVLNAFLAISSLGNIIVMTYTASRMKQEIAKQGFLPFAQFFATDRDFSLGRLLRWFQGRNYFTSLLQHKWFSPETHTEKTPVGALFLHFVSCMILIAATSRLHPDDSYVILSSSSAYLFPAFFGLLLALGILILRFGTPPATAPVSTPLHPSVPGSHHHQYAAKRTWAQMTEGTVNPTLSVRSNVAWFVVPTISCSVLALSSFWFLGFLARAKRRERKRHQEFVIERSPEFEFAEGDDGFHGGEDGNDAGRRAGGLILTHETVSHVWRGKDTMELERMADAPVAEVQKPPAFVNNNPYAGTDFEGMGR</sequence>
<keyword evidence="7" id="KW-1185">Reference proteome</keyword>
<proteinExistence type="predicted"/>
<evidence type="ECO:0000256" key="3">
    <source>
        <dbReference type="ARBA" id="ARBA00022989"/>
    </source>
</evidence>
<keyword evidence="4 5" id="KW-0472">Membrane</keyword>
<feature type="transmembrane region" description="Helical" evidence="5">
    <location>
        <begin position="225"/>
        <end position="250"/>
    </location>
</feature>
<dbReference type="Gene3D" id="1.20.1740.10">
    <property type="entry name" value="Amino acid/polyamine transporter I"/>
    <property type="match status" value="1"/>
</dbReference>
<accession>A0A9P1GZU4</accession>
<evidence type="ECO:0000313" key="7">
    <source>
        <dbReference type="Proteomes" id="UP000838763"/>
    </source>
</evidence>
<dbReference type="GO" id="GO:0016020">
    <property type="term" value="C:membrane"/>
    <property type="evidence" value="ECO:0007669"/>
    <property type="project" value="UniProtKB-SubCell"/>
</dbReference>
<keyword evidence="2 5" id="KW-0812">Transmembrane</keyword>
<dbReference type="InterPro" id="IPR002293">
    <property type="entry name" value="AA/rel_permease1"/>
</dbReference>